<reference evidence="1 2" key="1">
    <citation type="submission" date="2019-04" db="EMBL/GenBank/DDBJ databases">
        <title>Fungal friends and foes A comparative genomics study of 23 Aspergillus species from section Flavi.</title>
        <authorList>
            <consortium name="DOE Joint Genome Institute"/>
            <person name="Kjaerbolling I."/>
            <person name="Vesth T.C."/>
            <person name="Frisvad J.C."/>
            <person name="Nybo J.L."/>
            <person name="Theobald S."/>
            <person name="Kildgaard S."/>
            <person name="Petersen T.I."/>
            <person name="Kuo A."/>
            <person name="Sato A."/>
            <person name="Lyhne E.K."/>
            <person name="Kogle M.E."/>
            <person name="Wiebenga A."/>
            <person name="Kun R.S."/>
            <person name="Lubbers R.J."/>
            <person name="Makela M.R."/>
            <person name="Barry K."/>
            <person name="Chovatia M."/>
            <person name="Clum A."/>
            <person name="Daum C."/>
            <person name="Haridas S."/>
            <person name="He G."/>
            <person name="LaButti K."/>
            <person name="Lipzen A."/>
            <person name="Mondo S."/>
            <person name="Pangilinan J."/>
            <person name="Riley R."/>
            <person name="Salamov A."/>
            <person name="Simmons B.A."/>
            <person name="Magnuson J.K."/>
            <person name="Henrissat B."/>
            <person name="Mortensen U.H."/>
            <person name="Larsen T.O."/>
            <person name="De vries R.P."/>
            <person name="Grigoriev I.V."/>
            <person name="Machida M."/>
            <person name="Baker S.E."/>
            <person name="Andersen M.R."/>
        </authorList>
    </citation>
    <scope>NUCLEOTIDE SEQUENCE [LARGE SCALE GENOMIC DNA]</scope>
    <source>
        <strain evidence="1 2">CBS 117618</strain>
    </source>
</reference>
<gene>
    <name evidence="1" type="ORF">BDV34DRAFT_3118</name>
</gene>
<protein>
    <submittedName>
        <fullName evidence="1">Uncharacterized protein</fullName>
    </submittedName>
</protein>
<dbReference type="AlphaFoldDB" id="A0A5N6E486"/>
<evidence type="ECO:0000313" key="2">
    <source>
        <dbReference type="Proteomes" id="UP000326532"/>
    </source>
</evidence>
<proteinExistence type="predicted"/>
<sequence>MYRIEMKNRHYRQLRNYRDTALFAAVVAHHLLNPPMAVVMARLHQGESTNTRIRSMHICWNCCKAGGNEAYPLGPEERWI</sequence>
<organism evidence="1 2">
    <name type="scientific">Aspergillus parasiticus</name>
    <dbReference type="NCBI Taxonomy" id="5067"/>
    <lineage>
        <taxon>Eukaryota</taxon>
        <taxon>Fungi</taxon>
        <taxon>Dikarya</taxon>
        <taxon>Ascomycota</taxon>
        <taxon>Pezizomycotina</taxon>
        <taxon>Eurotiomycetes</taxon>
        <taxon>Eurotiomycetidae</taxon>
        <taxon>Eurotiales</taxon>
        <taxon>Aspergillaceae</taxon>
        <taxon>Aspergillus</taxon>
        <taxon>Aspergillus subgen. Circumdati</taxon>
    </lineage>
</organism>
<name>A0A5N6E486_ASPPA</name>
<evidence type="ECO:0000313" key="1">
    <source>
        <dbReference type="EMBL" id="KAB8212381.1"/>
    </source>
</evidence>
<keyword evidence="2" id="KW-1185">Reference proteome</keyword>
<dbReference type="EMBL" id="ML734936">
    <property type="protein sequence ID" value="KAB8212381.1"/>
    <property type="molecule type" value="Genomic_DNA"/>
</dbReference>
<accession>A0A5N6E486</accession>
<dbReference type="Proteomes" id="UP000326532">
    <property type="component" value="Unassembled WGS sequence"/>
</dbReference>
<dbReference type="VEuPathDB" id="FungiDB:BDV34DRAFT_3118"/>